<evidence type="ECO:0000313" key="4">
    <source>
        <dbReference type="EMBL" id="CAF1141655.1"/>
    </source>
</evidence>
<feature type="transmembrane region" description="Helical" evidence="2">
    <location>
        <begin position="43"/>
        <end position="62"/>
    </location>
</feature>
<keyword evidence="2" id="KW-1133">Transmembrane helix</keyword>
<comment type="caution">
    <text evidence="6">The sequence shown here is derived from an EMBL/GenBank/DDBJ whole genome shotgun (WGS) entry which is preliminary data.</text>
</comment>
<dbReference type="EMBL" id="CAJOBB010003810">
    <property type="protein sequence ID" value="CAF4060039.1"/>
    <property type="molecule type" value="Genomic_DNA"/>
</dbReference>
<dbReference type="PANTHER" id="PTHR33444:SF2">
    <property type="entry name" value="MARVEL DOMAIN-CONTAINING PROTEIN"/>
    <property type="match status" value="1"/>
</dbReference>
<evidence type="ECO:0000313" key="5">
    <source>
        <dbReference type="EMBL" id="CAF3890426.1"/>
    </source>
</evidence>
<evidence type="ECO:0000313" key="3">
    <source>
        <dbReference type="EMBL" id="CAF1045430.1"/>
    </source>
</evidence>
<evidence type="ECO:0000313" key="6">
    <source>
        <dbReference type="EMBL" id="CAF4060039.1"/>
    </source>
</evidence>
<sequence>MADPNVMIDGAQPHRPKKPPFGPEKVIKKTTGLYKSKRFHIQLLLLLSVAIVSLVFGIRYVHNCPIQPKIPIFLIVQGTVLLLILIIHVVAFVYILYITIFKYYAIGIIAIFTAFLCLFLFIWFIVGNVWTFGTFNHVQFTNETITISYCHGTLYQASFWLIISQYLVGIYFCLSFVWIPQSAHSPTNGIIKVRKQIPKIKRMLKLNTDQPSSTVNTISMRF</sequence>
<dbReference type="PANTHER" id="PTHR33444">
    <property type="entry name" value="SI:DKEY-19B23.12-RELATED"/>
    <property type="match status" value="1"/>
</dbReference>
<evidence type="ECO:0000256" key="2">
    <source>
        <dbReference type="SAM" id="Phobius"/>
    </source>
</evidence>
<dbReference type="Proteomes" id="UP000663881">
    <property type="component" value="Unassembled WGS sequence"/>
</dbReference>
<reference evidence="6" key="1">
    <citation type="submission" date="2021-02" db="EMBL/GenBank/DDBJ databases">
        <authorList>
            <person name="Nowell W R."/>
        </authorList>
    </citation>
    <scope>NUCLEOTIDE SEQUENCE</scope>
</reference>
<feature type="transmembrane region" description="Helical" evidence="2">
    <location>
        <begin position="104"/>
        <end position="126"/>
    </location>
</feature>
<dbReference type="Proteomes" id="UP000663860">
    <property type="component" value="Unassembled WGS sequence"/>
</dbReference>
<dbReference type="Proteomes" id="UP000663868">
    <property type="component" value="Unassembled WGS sequence"/>
</dbReference>
<feature type="transmembrane region" description="Helical" evidence="2">
    <location>
        <begin position="159"/>
        <end position="179"/>
    </location>
</feature>
<keyword evidence="2" id="KW-0472">Membrane</keyword>
<accession>A0A819SQG7</accession>
<keyword evidence="2" id="KW-0812">Transmembrane</keyword>
<dbReference type="Proteomes" id="UP000663891">
    <property type="component" value="Unassembled WGS sequence"/>
</dbReference>
<evidence type="ECO:0000256" key="1">
    <source>
        <dbReference type="SAM" id="MobiDB-lite"/>
    </source>
</evidence>
<dbReference type="EMBL" id="CAJNOE010000205">
    <property type="protein sequence ID" value="CAF1045430.1"/>
    <property type="molecule type" value="Genomic_DNA"/>
</dbReference>
<evidence type="ECO:0000313" key="7">
    <source>
        <dbReference type="Proteomes" id="UP000663868"/>
    </source>
</evidence>
<dbReference type="AlphaFoldDB" id="A0A819SQG7"/>
<dbReference type="InterPro" id="IPR040350">
    <property type="entry name" value="TMEM272"/>
</dbReference>
<dbReference type="OrthoDB" id="6157510at2759"/>
<proteinExistence type="predicted"/>
<organism evidence="6 7">
    <name type="scientific">Adineta steineri</name>
    <dbReference type="NCBI Taxonomy" id="433720"/>
    <lineage>
        <taxon>Eukaryota</taxon>
        <taxon>Metazoa</taxon>
        <taxon>Spiralia</taxon>
        <taxon>Gnathifera</taxon>
        <taxon>Rotifera</taxon>
        <taxon>Eurotatoria</taxon>
        <taxon>Bdelloidea</taxon>
        <taxon>Adinetida</taxon>
        <taxon>Adinetidae</taxon>
        <taxon>Adineta</taxon>
    </lineage>
</organism>
<dbReference type="EMBL" id="CAJNON010000250">
    <property type="protein sequence ID" value="CAF1141655.1"/>
    <property type="molecule type" value="Genomic_DNA"/>
</dbReference>
<name>A0A819SQG7_9BILA</name>
<feature type="transmembrane region" description="Helical" evidence="2">
    <location>
        <begin position="74"/>
        <end position="97"/>
    </location>
</feature>
<gene>
    <name evidence="3" type="ORF">IZO911_LOCUS20031</name>
    <name evidence="6" type="ORF">KXQ929_LOCUS32082</name>
    <name evidence="5" type="ORF">OKA104_LOCUS23626</name>
    <name evidence="4" type="ORF">VCS650_LOCUS22305</name>
</gene>
<feature type="region of interest" description="Disordered" evidence="1">
    <location>
        <begin position="1"/>
        <end position="22"/>
    </location>
</feature>
<dbReference type="EMBL" id="CAJOAY010001822">
    <property type="protein sequence ID" value="CAF3890426.1"/>
    <property type="molecule type" value="Genomic_DNA"/>
</dbReference>
<protein>
    <submittedName>
        <fullName evidence="6">Uncharacterized protein</fullName>
    </submittedName>
</protein>